<evidence type="ECO:0000313" key="1">
    <source>
        <dbReference type="EMBL" id="MBD8123194.1"/>
    </source>
</evidence>
<dbReference type="EMBL" id="JACYNP010000008">
    <property type="protein sequence ID" value="MBD8123194.1"/>
    <property type="molecule type" value="Genomic_DNA"/>
</dbReference>
<comment type="caution">
    <text evidence="1">The sequence shown here is derived from an EMBL/GenBank/DDBJ whole genome shotgun (WGS) entry which is preliminary data.</text>
</comment>
<sequence>MTVRQSSAQGTSAIDKQGDLQSGVLANSVSLTLAADATCQVHLEVFDQTTLLKAVDSDCGVMSAR</sequence>
<proteinExistence type="predicted"/>
<keyword evidence="2" id="KW-1185">Reference proteome</keyword>
<evidence type="ECO:0000313" key="2">
    <source>
        <dbReference type="Proteomes" id="UP000625247"/>
    </source>
</evidence>
<reference evidence="1 2" key="1">
    <citation type="journal article" date="2020" name="FEMS Microbiol. Ecol.">
        <title>Temporal dynamics of bacterial communities during seed development and maturation.</title>
        <authorList>
            <person name="Chesneau G."/>
            <person name="Torres-Cortes G."/>
            <person name="Briand M."/>
            <person name="Darrasse A."/>
            <person name="Preveaux A."/>
            <person name="Marais C."/>
            <person name="Jacques M.A."/>
            <person name="Shade A."/>
            <person name="Barret M."/>
        </authorList>
    </citation>
    <scope>NUCLEOTIDE SEQUENCE [LARGE SCALE GENOMIC DNA]</scope>
    <source>
        <strain evidence="1 2">CFBP13723</strain>
    </source>
</reference>
<dbReference type="RefSeq" id="WP_191945182.1">
    <property type="nucleotide sequence ID" value="NZ_JACYNP010000008.1"/>
</dbReference>
<gene>
    <name evidence="1" type="ORF">IFT62_18435</name>
</gene>
<organism evidence="1 2">
    <name type="scientific">Pseudomonas lutea</name>
    <dbReference type="NCBI Taxonomy" id="243924"/>
    <lineage>
        <taxon>Bacteria</taxon>
        <taxon>Pseudomonadati</taxon>
        <taxon>Pseudomonadota</taxon>
        <taxon>Gammaproteobacteria</taxon>
        <taxon>Pseudomonadales</taxon>
        <taxon>Pseudomonadaceae</taxon>
        <taxon>Pseudomonas</taxon>
    </lineage>
</organism>
<name>A0ABR9AAR7_9PSED</name>
<dbReference type="Proteomes" id="UP000625247">
    <property type="component" value="Unassembled WGS sequence"/>
</dbReference>
<accession>A0ABR9AAR7</accession>
<protein>
    <submittedName>
        <fullName evidence="1">Uncharacterized protein</fullName>
    </submittedName>
</protein>